<feature type="compositionally biased region" description="Polar residues" evidence="1">
    <location>
        <begin position="15"/>
        <end position="26"/>
    </location>
</feature>
<protein>
    <submittedName>
        <fullName evidence="2">Uncharacterized protein</fullName>
    </submittedName>
</protein>
<dbReference type="Gene3D" id="1.25.40.10">
    <property type="entry name" value="Tetratricopeptide repeat domain"/>
    <property type="match status" value="1"/>
</dbReference>
<dbReference type="SUPFAM" id="SSF81901">
    <property type="entry name" value="HCP-like"/>
    <property type="match status" value="1"/>
</dbReference>
<reference evidence="2 3" key="1">
    <citation type="journal article" date="2016" name="BMC Genomics">
        <title>Comparative genomic and transcriptomic analyses of the Fuzhuan brick tea-fermentation fungus Aspergillus cristatus.</title>
        <authorList>
            <person name="Ge Y."/>
            <person name="Wang Y."/>
            <person name="Liu Y."/>
            <person name="Tan Y."/>
            <person name="Ren X."/>
            <person name="Zhang X."/>
            <person name="Hyde K.D."/>
            <person name="Liu Y."/>
            <person name="Liu Z."/>
        </authorList>
    </citation>
    <scope>NUCLEOTIDE SEQUENCE [LARGE SCALE GENOMIC DNA]</scope>
    <source>
        <strain evidence="2 3">GZAAS20.1005</strain>
    </source>
</reference>
<dbReference type="OrthoDB" id="250175at2759"/>
<accession>A0A1E3BQ93</accession>
<evidence type="ECO:0000256" key="1">
    <source>
        <dbReference type="SAM" id="MobiDB-lite"/>
    </source>
</evidence>
<dbReference type="VEuPathDB" id="FungiDB:SI65_00708"/>
<dbReference type="STRING" id="573508.A0A1E3BQ93"/>
<evidence type="ECO:0000313" key="2">
    <source>
        <dbReference type="EMBL" id="ODM23119.1"/>
    </source>
</evidence>
<gene>
    <name evidence="2" type="ORF">SI65_00708</name>
</gene>
<dbReference type="AlphaFoldDB" id="A0A1E3BQ93"/>
<sequence>MSLPRASDPLCRLSRLSSQFQPSRSVTVPHKFAPTHQNNTTSATPKPTRSFHSTPHLSASRRSPTVRRAEASRTRIASSPPIYNTPVRGAKDGRHQFLEEHGIQLWADAQRAGLIPNAVDQQVFMHVGSALLDKAYTQAPSREAIREIHDDPDLTFNIGQVVSIGDPRFREWVLTACTLAEARFATIISATRILDKATTAPKSSIALNRIEYLALQVRDPVSMTLHARVLILREQYNEALALIEEVMRVIRPVTTSRPSQDKHFPLDMAPWNVYEEVNRKMGNDDAADKAVETAAREYQDPQALFRLAGRHMKDGDLENYEACMSKAASTGNADACRKLANFYYLTCLGHYPRRGEDATEQKQRQQQEQQKKSWISSFFGRMLSPDDYLNLAREWYELACTHGSHDAALTMSLLLRLDGKFDFGKQYLEMAAQKPGLASAIRGYRVNWDNKELTMNVDLKRLDV</sequence>
<evidence type="ECO:0000313" key="3">
    <source>
        <dbReference type="Proteomes" id="UP000094569"/>
    </source>
</evidence>
<feature type="compositionally biased region" description="Polar residues" evidence="1">
    <location>
        <begin position="35"/>
        <end position="63"/>
    </location>
</feature>
<comment type="caution">
    <text evidence="2">The sequence shown here is derived from an EMBL/GenBank/DDBJ whole genome shotgun (WGS) entry which is preliminary data.</text>
</comment>
<dbReference type="EMBL" id="JXNT01000001">
    <property type="protein sequence ID" value="ODM23119.1"/>
    <property type="molecule type" value="Genomic_DNA"/>
</dbReference>
<name>A0A1E3BQ93_ASPCR</name>
<keyword evidence="3" id="KW-1185">Reference proteome</keyword>
<dbReference type="Proteomes" id="UP000094569">
    <property type="component" value="Unassembled WGS sequence"/>
</dbReference>
<dbReference type="InterPro" id="IPR011990">
    <property type="entry name" value="TPR-like_helical_dom_sf"/>
</dbReference>
<feature type="region of interest" description="Disordered" evidence="1">
    <location>
        <begin position="1"/>
        <end position="88"/>
    </location>
</feature>
<organism evidence="2 3">
    <name type="scientific">Aspergillus cristatus</name>
    <name type="common">Chinese Fuzhuan brick tea-fermentation fungus</name>
    <name type="synonym">Eurotium cristatum</name>
    <dbReference type="NCBI Taxonomy" id="573508"/>
    <lineage>
        <taxon>Eukaryota</taxon>
        <taxon>Fungi</taxon>
        <taxon>Dikarya</taxon>
        <taxon>Ascomycota</taxon>
        <taxon>Pezizomycotina</taxon>
        <taxon>Eurotiomycetes</taxon>
        <taxon>Eurotiomycetidae</taxon>
        <taxon>Eurotiales</taxon>
        <taxon>Aspergillaceae</taxon>
        <taxon>Aspergillus</taxon>
        <taxon>Aspergillus subgen. Aspergillus</taxon>
    </lineage>
</organism>
<proteinExistence type="predicted"/>